<evidence type="ECO:0000313" key="11">
    <source>
        <dbReference type="EMBL" id="BES79950.1"/>
    </source>
</evidence>
<dbReference type="Gene3D" id="3.90.1100.10">
    <property type="match status" value="1"/>
</dbReference>
<dbReference type="GO" id="GO:0003899">
    <property type="term" value="F:DNA-directed RNA polymerase activity"/>
    <property type="evidence" value="ECO:0007669"/>
    <property type="project" value="UniProtKB-EC"/>
</dbReference>
<dbReference type="EC" id="2.7.7.6" evidence="2"/>
<dbReference type="GO" id="GO:0032549">
    <property type="term" value="F:ribonucleoside binding"/>
    <property type="evidence" value="ECO:0007669"/>
    <property type="project" value="InterPro"/>
</dbReference>
<dbReference type="Pfam" id="PF04565">
    <property type="entry name" value="RNA_pol_Rpb2_3"/>
    <property type="match status" value="1"/>
</dbReference>
<dbReference type="InterPro" id="IPR037033">
    <property type="entry name" value="DNA-dir_RNAP_su2_hyb_sf"/>
</dbReference>
<comment type="catalytic activity">
    <reaction evidence="7">
        <text>RNA(n) + a ribonucleoside 5'-triphosphate = RNA(n+1) + diphosphate</text>
        <dbReference type="Rhea" id="RHEA:21248"/>
        <dbReference type="Rhea" id="RHEA-COMP:14527"/>
        <dbReference type="Rhea" id="RHEA-COMP:17342"/>
        <dbReference type="ChEBI" id="CHEBI:33019"/>
        <dbReference type="ChEBI" id="CHEBI:61557"/>
        <dbReference type="ChEBI" id="CHEBI:140395"/>
        <dbReference type="EC" id="2.7.7.6"/>
    </reaction>
</comment>
<dbReference type="GO" id="GO:0000428">
    <property type="term" value="C:DNA-directed RNA polymerase complex"/>
    <property type="evidence" value="ECO:0007669"/>
    <property type="project" value="UniProtKB-KW"/>
</dbReference>
<dbReference type="Proteomes" id="UP001304813">
    <property type="component" value="Segment"/>
</dbReference>
<dbReference type="SUPFAM" id="SSF64484">
    <property type="entry name" value="beta and beta-prime subunits of DNA dependent RNA-polymerase"/>
    <property type="match status" value="1"/>
</dbReference>
<organism evidence="11 12">
    <name type="scientific">Yersinia phage vB_Yru_GN1</name>
    <dbReference type="NCBI Taxonomy" id="3074381"/>
    <lineage>
        <taxon>Viruses</taxon>
        <taxon>Duplodnaviria</taxon>
        <taxon>Heunggongvirae</taxon>
        <taxon>Uroviricota</taxon>
        <taxon>Caudoviricetes</taxon>
        <taxon>Caudoviricetes incertae sedis</taxon>
        <taxon>Sepahanvirus</taxon>
        <taxon>Sepahanvirus vB-Yru-GN1</taxon>
    </lineage>
</organism>
<evidence type="ECO:0000256" key="3">
    <source>
        <dbReference type="ARBA" id="ARBA00022478"/>
    </source>
</evidence>
<dbReference type="GO" id="GO:0006351">
    <property type="term" value="P:DNA-templated transcription"/>
    <property type="evidence" value="ECO:0007669"/>
    <property type="project" value="InterPro"/>
</dbReference>
<keyword evidence="3" id="KW-0240">DNA-directed RNA polymerase</keyword>
<evidence type="ECO:0000256" key="5">
    <source>
        <dbReference type="ARBA" id="ARBA00022695"/>
    </source>
</evidence>
<protein>
    <recommendedName>
        <fullName evidence="2">DNA-directed RNA polymerase</fullName>
        <ecNumber evidence="2">2.7.7.6</ecNumber>
    </recommendedName>
</protein>
<feature type="domain" description="RNA polymerase Rpb2" evidence="10">
    <location>
        <begin position="306"/>
        <end position="362"/>
    </location>
</feature>
<feature type="domain" description="DNA-directed RNA polymerase subunit 2 hybrid-binding" evidence="9">
    <location>
        <begin position="490"/>
        <end position="839"/>
    </location>
</feature>
<reference evidence="11 12" key="1">
    <citation type="submission" date="2023-09" db="EMBL/GenBank/DDBJ databases">
        <title>Analysis of phage genome (vB_Yru_GN1) of the bacterium (Yersinia ruckeri).</title>
        <authorList>
            <person name="Ganjoor M.S."/>
            <person name="Bouzari M."/>
            <person name="Soleimani-Delfan A."/>
        </authorList>
    </citation>
    <scope>NUCLEOTIDE SEQUENCE [LARGE SCALE GENOMIC DNA]</scope>
    <source>
        <strain evidence="12">vB_Yru_GN1</strain>
    </source>
</reference>
<sequence>MMNNYMIQLWNNQLTNNFPFTIPMYNGENHKSQDYNLDEIFSGMALIKNNLESDITELVDRYIESHQLNGYRIVKNSLEFKEVNTPLDSFIRVYLDYDLVNDQDVKMDHYRINIVSFPKVQKDYTFLINGSRFSFIDELVNDYTLTVRDTPDYRDVSVQSNKLNYVFRKYFDGSCVLVIKEFKKLIMSSYIDDMNSHDLDENGVKSIIPELRKFIDDIEISDDIDSLELVKLIFDNINNPKYFSQDDIKSKRVISGYHQLKKVVSESIRYNFNATRKYGGNKLKSVKYSAITSKLHSSPTMSYISDLNPIAFLSSMRKMDKNGPSGPKRTNLSMRDYHHSEVGYVDPLETPESGKLGLVVHRASGAYYDKHGKFHKVKSITENYSGLNFAALSIPFIQNNDSIRDSMACSHTKQASPILNNEVPNVSTGIDRVLYDTLGDNIKSPYNGQVIAVTEGGIKVMTDAEELKFISIPAPELYNDKVIHRLYPSVKAGDAITEGQYVTSSSSYKDGYMTLGRNVRIAWMPYKGLNYEDSVIISKSLSETLVSDKGYKLNYSHEDKFIEEEFIPTIGDVVNKGDVVLRYKKTLNRPYLSDLYASDDSVITYKKSGTVVDVILMDKNNSIVEPGSHTKVVIIIASPHVAEKGDKLSFSSAAKCIISEVLDDDLMPRTHDGHPIDIIHNTIGIPSRMNLSQLMEASLSYLNELIKSELLSKISDKDGLTELFTKINSVVNVEYINQFIEFFNGLSDIEFSKLLTSMKSRFVFEVKSFDKSITKELITELYQVLELDHIYNPHEGKKLFLPEFGKLTKTPVFYGFMRILTLKHLVDEKISAVSIGGISDCREKKQKVGEMEILGLEAHGAAHMINELALIRSNKSVRQRVFKDIFNSKQNDSLLNINAYTAENSSYDEFKKVLRGMGIKIEDNK</sequence>
<name>A0AA86IWR7_9CAUD</name>
<dbReference type="PANTHER" id="PTHR20856">
    <property type="entry name" value="DNA-DIRECTED RNA POLYMERASE I SUBUNIT 2"/>
    <property type="match status" value="1"/>
</dbReference>
<dbReference type="InterPro" id="IPR015712">
    <property type="entry name" value="DNA-dir_RNA_pol_su2"/>
</dbReference>
<dbReference type="InterPro" id="IPR007645">
    <property type="entry name" value="RNA_pol_Rpb2_3"/>
</dbReference>
<evidence type="ECO:0000256" key="6">
    <source>
        <dbReference type="ARBA" id="ARBA00023163"/>
    </source>
</evidence>
<keyword evidence="5" id="KW-0548">Nucleotidyltransferase</keyword>
<keyword evidence="12" id="KW-1185">Reference proteome</keyword>
<evidence type="ECO:0000313" key="12">
    <source>
        <dbReference type="Proteomes" id="UP001304813"/>
    </source>
</evidence>
<dbReference type="Gene3D" id="2.40.270.10">
    <property type="entry name" value="DNA-directed RNA polymerase, subunit 2, domain 6"/>
    <property type="match status" value="1"/>
</dbReference>
<evidence type="ECO:0000256" key="1">
    <source>
        <dbReference type="ARBA" id="ARBA00006835"/>
    </source>
</evidence>
<dbReference type="EMBL" id="LC779065">
    <property type="protein sequence ID" value="BES79950.1"/>
    <property type="molecule type" value="Genomic_DNA"/>
</dbReference>
<evidence type="ECO:0000256" key="4">
    <source>
        <dbReference type="ARBA" id="ARBA00022679"/>
    </source>
</evidence>
<dbReference type="InterPro" id="IPR007120">
    <property type="entry name" value="DNA-dir_RNAP_su2_dom"/>
</dbReference>
<evidence type="ECO:0000259" key="10">
    <source>
        <dbReference type="Pfam" id="PF04565"/>
    </source>
</evidence>
<evidence type="ECO:0000259" key="9">
    <source>
        <dbReference type="Pfam" id="PF00562"/>
    </source>
</evidence>
<evidence type="ECO:0000256" key="8">
    <source>
        <dbReference type="RuleBase" id="RU000434"/>
    </source>
</evidence>
<comment type="similarity">
    <text evidence="1 8">Belongs to the RNA polymerase beta chain family.</text>
</comment>
<accession>A0AA86IWR7</accession>
<dbReference type="GO" id="GO:0003677">
    <property type="term" value="F:DNA binding"/>
    <property type="evidence" value="ECO:0007669"/>
    <property type="project" value="InterPro"/>
</dbReference>
<keyword evidence="4" id="KW-0808">Transferase</keyword>
<evidence type="ECO:0000256" key="2">
    <source>
        <dbReference type="ARBA" id="ARBA00012418"/>
    </source>
</evidence>
<dbReference type="Pfam" id="PF00562">
    <property type="entry name" value="RNA_pol_Rpb2_6"/>
    <property type="match status" value="1"/>
</dbReference>
<proteinExistence type="inferred from homology"/>
<evidence type="ECO:0000256" key="7">
    <source>
        <dbReference type="ARBA" id="ARBA00048552"/>
    </source>
</evidence>
<keyword evidence="6" id="KW-0804">Transcription</keyword>